<dbReference type="EMBL" id="QFPW01000001">
    <property type="protein sequence ID" value="PZQ52184.1"/>
    <property type="molecule type" value="Genomic_DNA"/>
</dbReference>
<dbReference type="PROSITE" id="PS51318">
    <property type="entry name" value="TAT"/>
    <property type="match status" value="1"/>
</dbReference>
<keyword evidence="1" id="KW-0732">Signal</keyword>
<reference evidence="2 3" key="1">
    <citation type="submission" date="2017-08" db="EMBL/GenBank/DDBJ databases">
        <title>Infants hospitalized years apart are colonized by the same room-sourced microbial strains.</title>
        <authorList>
            <person name="Brooks B."/>
            <person name="Olm M.R."/>
            <person name="Firek B.A."/>
            <person name="Baker R."/>
            <person name="Thomas B.C."/>
            <person name="Morowitz M.J."/>
            <person name="Banfield J.F."/>
        </authorList>
    </citation>
    <scope>NUCLEOTIDE SEQUENCE [LARGE SCALE GENOMIC DNA]</scope>
    <source>
        <strain evidence="2">S2_005_002_R2_34</strain>
    </source>
</reference>
<dbReference type="GO" id="GO:0016787">
    <property type="term" value="F:hydrolase activity"/>
    <property type="evidence" value="ECO:0007669"/>
    <property type="project" value="UniProtKB-KW"/>
</dbReference>
<name>A0A2W5NGH7_RHOSU</name>
<feature type="signal peptide" evidence="1">
    <location>
        <begin position="1"/>
        <end position="30"/>
    </location>
</feature>
<sequence length="260" mass="27277">MSYSRRDALRVATIAGAAAGAALASFKADAQEMAGDSYETAAGPVTIHPVEHASFVMTTPGLVLYVDPVGGADLYEGLPPAGLILITHEHQDHFDVPTLEALTGENTRLITNPAVFDKLPADLRAKATPIANGEATTAGEIGIEAVPAYNLTEDRLKYHPKGRDNGYVLTIGGQRIYVAGDTEDTPEMRALTGIAIAFVPMNLPYTMDVTQAADAVAAFAPRVVYPYHYGESDLAAFASGLEAAGGSSQIVLGKWYPAAG</sequence>
<dbReference type="InterPro" id="IPR050114">
    <property type="entry name" value="UPF0173_UPF0282_UlaG_hydrolase"/>
</dbReference>
<dbReference type="SUPFAM" id="SSF56281">
    <property type="entry name" value="Metallo-hydrolase/oxidoreductase"/>
    <property type="match status" value="1"/>
</dbReference>
<organism evidence="2 3">
    <name type="scientific">Rhodovulum sulfidophilum</name>
    <name type="common">Rhodobacter sulfidophilus</name>
    <dbReference type="NCBI Taxonomy" id="35806"/>
    <lineage>
        <taxon>Bacteria</taxon>
        <taxon>Pseudomonadati</taxon>
        <taxon>Pseudomonadota</taxon>
        <taxon>Alphaproteobacteria</taxon>
        <taxon>Rhodobacterales</taxon>
        <taxon>Paracoccaceae</taxon>
        <taxon>Rhodovulum</taxon>
    </lineage>
</organism>
<comment type="caution">
    <text evidence="2">The sequence shown here is derived from an EMBL/GenBank/DDBJ whole genome shotgun (WGS) entry which is preliminary data.</text>
</comment>
<dbReference type="Gene3D" id="3.60.15.10">
    <property type="entry name" value="Ribonuclease Z/Hydroxyacylglutathione hydrolase-like"/>
    <property type="match status" value="1"/>
</dbReference>
<proteinExistence type="predicted"/>
<dbReference type="PANTHER" id="PTHR43546:SF3">
    <property type="entry name" value="UPF0173 METAL-DEPENDENT HYDROLASE MJ1163"/>
    <property type="match status" value="1"/>
</dbReference>
<dbReference type="AlphaFoldDB" id="A0A2W5NGH7"/>
<dbReference type="InterPro" id="IPR036866">
    <property type="entry name" value="RibonucZ/Hydroxyglut_hydro"/>
</dbReference>
<dbReference type="InterPro" id="IPR006311">
    <property type="entry name" value="TAT_signal"/>
</dbReference>
<gene>
    <name evidence="2" type="ORF">DI556_00515</name>
</gene>
<dbReference type="Proteomes" id="UP000249185">
    <property type="component" value="Unassembled WGS sequence"/>
</dbReference>
<evidence type="ECO:0000256" key="1">
    <source>
        <dbReference type="SAM" id="SignalP"/>
    </source>
</evidence>
<evidence type="ECO:0000313" key="3">
    <source>
        <dbReference type="Proteomes" id="UP000249185"/>
    </source>
</evidence>
<dbReference type="PANTHER" id="PTHR43546">
    <property type="entry name" value="UPF0173 METAL-DEPENDENT HYDROLASE MJ1163-RELATED"/>
    <property type="match status" value="1"/>
</dbReference>
<accession>A0A2W5NGH7</accession>
<protein>
    <submittedName>
        <fullName evidence="2">MBL fold metallo-hydrolase</fullName>
    </submittedName>
</protein>
<evidence type="ECO:0000313" key="2">
    <source>
        <dbReference type="EMBL" id="PZQ52184.1"/>
    </source>
</evidence>
<feature type="chain" id="PRO_5015967614" evidence="1">
    <location>
        <begin position="31"/>
        <end position="260"/>
    </location>
</feature>
<dbReference type="Pfam" id="PF13483">
    <property type="entry name" value="Lactamase_B_3"/>
    <property type="match status" value="1"/>
</dbReference>
<keyword evidence="2" id="KW-0378">Hydrolase</keyword>